<evidence type="ECO:0000313" key="6">
    <source>
        <dbReference type="EMBL" id="NRF18403.1"/>
    </source>
</evidence>
<feature type="signal peptide" evidence="4">
    <location>
        <begin position="1"/>
        <end position="27"/>
    </location>
</feature>
<dbReference type="EMBL" id="JABRWM010000005">
    <property type="protein sequence ID" value="NRF18403.1"/>
    <property type="molecule type" value="Genomic_DNA"/>
</dbReference>
<dbReference type="Proteomes" id="UP001155820">
    <property type="component" value="Unassembled WGS sequence"/>
</dbReference>
<dbReference type="Gene3D" id="3.40.190.10">
    <property type="entry name" value="Periplasmic binding protein-like II"/>
    <property type="match status" value="1"/>
</dbReference>
<dbReference type="InterPro" id="IPR039424">
    <property type="entry name" value="SBP_5"/>
</dbReference>
<comment type="caution">
    <text evidence="6">The sequence shown here is derived from an EMBL/GenBank/DDBJ whole genome shotgun (WGS) entry which is preliminary data.</text>
</comment>
<dbReference type="GO" id="GO:0015833">
    <property type="term" value="P:peptide transport"/>
    <property type="evidence" value="ECO:0007669"/>
    <property type="project" value="TreeGrafter"/>
</dbReference>
<keyword evidence="7" id="KW-1185">Reference proteome</keyword>
<dbReference type="Gene3D" id="3.10.105.10">
    <property type="entry name" value="Dipeptide-binding Protein, Domain 3"/>
    <property type="match status" value="1"/>
</dbReference>
<evidence type="ECO:0000256" key="4">
    <source>
        <dbReference type="SAM" id="SignalP"/>
    </source>
</evidence>
<dbReference type="AlphaFoldDB" id="A0AA44EHN5"/>
<reference evidence="6" key="1">
    <citation type="submission" date="2019-07" db="EMBL/GenBank/DDBJ databases">
        <title>FDA dAtabase for Regulatory Grade micrObial Sequences (FDA-ARGOS): Supporting development and validation of Infectious Disease Dx tests.</title>
        <authorList>
            <person name="Bachman M."/>
            <person name="Young C."/>
            <person name="Tallon L."/>
            <person name="Sadzewicz L."/>
            <person name="Vavikolanu K."/>
            <person name="Mehta A."/>
            <person name="Aluvathingal J."/>
            <person name="Nadendla S."/>
            <person name="Nandy P."/>
            <person name="Geyer C."/>
            <person name="Yan Y."/>
            <person name="Sichtig H."/>
        </authorList>
    </citation>
    <scope>NUCLEOTIDE SEQUENCE</scope>
    <source>
        <strain evidence="6">FDAARGOS_618</strain>
        <plasmid evidence="6">unnamed5</plasmid>
    </source>
</reference>
<dbReference type="PANTHER" id="PTHR30290">
    <property type="entry name" value="PERIPLASMIC BINDING COMPONENT OF ABC TRANSPORTER"/>
    <property type="match status" value="1"/>
</dbReference>
<keyword evidence="6" id="KW-0614">Plasmid</keyword>
<comment type="subcellular location">
    <subcellularLocation>
        <location evidence="1">Periplasm</location>
    </subcellularLocation>
</comment>
<name>A0AA44EHN5_9HYPH</name>
<protein>
    <submittedName>
        <fullName evidence="6">ABC transporter substrate-binding protein</fullName>
    </submittedName>
</protein>
<dbReference type="Pfam" id="PF00496">
    <property type="entry name" value="SBP_bac_5"/>
    <property type="match status" value="1"/>
</dbReference>
<feature type="domain" description="Solute-binding protein family 5" evidence="5">
    <location>
        <begin position="70"/>
        <end position="435"/>
    </location>
</feature>
<dbReference type="PIRSF" id="PIRSF002741">
    <property type="entry name" value="MppA"/>
    <property type="match status" value="1"/>
</dbReference>
<organism evidence="6 7">
    <name type="scientific">Agrobacterium pusense</name>
    <dbReference type="NCBI Taxonomy" id="648995"/>
    <lineage>
        <taxon>Bacteria</taxon>
        <taxon>Pseudomonadati</taxon>
        <taxon>Pseudomonadota</taxon>
        <taxon>Alphaproteobacteria</taxon>
        <taxon>Hyphomicrobiales</taxon>
        <taxon>Rhizobiaceae</taxon>
        <taxon>Rhizobium/Agrobacterium group</taxon>
        <taxon>Agrobacterium</taxon>
    </lineage>
</organism>
<sequence length="526" mass="57478">MKFNIVKAAPVLAAIASAVLFSAPALASDLKIVMESRLGNLDPILSGSHQTRDHGYLIYDTLFGLDAQQKVHPQMVDTYTTSEDGKIFTFTLRDGLKWHDGKPVTAADVVASINRWGKRDRMGIALMSITSEVKAVDEKSFSLTLKQPSGIVLDAFAKPSGNPLFIMPEKVAQTPVTEAVTDYTGSGPFVFKADEYQPGVKAVYVKNENYVPRKEAPSWFSGGKIAKVDRIERIEMADPLTALNALNSGEVDYLQNINFDLLDIADKDQVTTDRLDELGYQISYRFNHLQAPFNNKLVRQAAIWAIGQEEVMQAQFGAPENFKVCGAIFGCGLPYESDVSAEMAVKANPEKAKALLAEAGYKGEPLVLMHISDIRSLSSVAPVMAQQLRAAGFVVEMQAMDFMTMLSRRANQGPTTDGGWSIFITSWHATEIQDPLRNFMIVAEGKGSYAGWADAPVIPALTREFLTSTSPEDAKAIAAKIQGAVYEEGIFAPLGTFARVSGYRKTVEGVLPAPANIFWNISKTEQ</sequence>
<dbReference type="InterPro" id="IPR000914">
    <property type="entry name" value="SBP_5_dom"/>
</dbReference>
<evidence type="ECO:0000256" key="3">
    <source>
        <dbReference type="ARBA" id="ARBA00022729"/>
    </source>
</evidence>
<dbReference type="RefSeq" id="WP_172873301.1">
    <property type="nucleotide sequence ID" value="NZ_JABRWL010000003.1"/>
</dbReference>
<proteinExistence type="inferred from homology"/>
<evidence type="ECO:0000313" key="7">
    <source>
        <dbReference type="Proteomes" id="UP001155820"/>
    </source>
</evidence>
<dbReference type="PANTHER" id="PTHR30290:SF38">
    <property type="entry name" value="D,D-DIPEPTIDE-BINDING PERIPLASMIC PROTEIN DDPA-RELATED"/>
    <property type="match status" value="1"/>
</dbReference>
<feature type="chain" id="PRO_5041297821" evidence="4">
    <location>
        <begin position="28"/>
        <end position="526"/>
    </location>
</feature>
<dbReference type="CDD" id="cd08502">
    <property type="entry name" value="PBP2_NikA_DppA_OppA_like_16"/>
    <property type="match status" value="1"/>
</dbReference>
<dbReference type="GO" id="GO:0030288">
    <property type="term" value="C:outer membrane-bounded periplasmic space"/>
    <property type="evidence" value="ECO:0007669"/>
    <property type="project" value="UniProtKB-ARBA"/>
</dbReference>
<evidence type="ECO:0000256" key="2">
    <source>
        <dbReference type="ARBA" id="ARBA00005695"/>
    </source>
</evidence>
<geneLocation type="plasmid" evidence="6">
    <name>unnamed5</name>
</geneLocation>
<evidence type="ECO:0000259" key="5">
    <source>
        <dbReference type="Pfam" id="PF00496"/>
    </source>
</evidence>
<dbReference type="InterPro" id="IPR030678">
    <property type="entry name" value="Peptide/Ni-bd"/>
</dbReference>
<dbReference type="GO" id="GO:0043190">
    <property type="term" value="C:ATP-binding cassette (ABC) transporter complex"/>
    <property type="evidence" value="ECO:0007669"/>
    <property type="project" value="InterPro"/>
</dbReference>
<gene>
    <name evidence="6" type="ORF">FOB26_04685</name>
</gene>
<comment type="similarity">
    <text evidence="2">Belongs to the bacterial solute-binding protein 5 family.</text>
</comment>
<dbReference type="GO" id="GO:1904680">
    <property type="term" value="F:peptide transmembrane transporter activity"/>
    <property type="evidence" value="ECO:0007669"/>
    <property type="project" value="TreeGrafter"/>
</dbReference>
<accession>A0AA44EHN5</accession>
<keyword evidence="3 4" id="KW-0732">Signal</keyword>
<dbReference type="SUPFAM" id="SSF53850">
    <property type="entry name" value="Periplasmic binding protein-like II"/>
    <property type="match status" value="1"/>
</dbReference>
<evidence type="ECO:0000256" key="1">
    <source>
        <dbReference type="ARBA" id="ARBA00004418"/>
    </source>
</evidence>